<dbReference type="AlphaFoldDB" id="A0ABD1DP22"/>
<keyword evidence="3" id="KW-1185">Reference proteome</keyword>
<dbReference type="PROSITE" id="PS51465">
    <property type="entry name" value="KAZAL_2"/>
    <property type="match status" value="1"/>
</dbReference>
<evidence type="ECO:0000259" key="1">
    <source>
        <dbReference type="PROSITE" id="PS51465"/>
    </source>
</evidence>
<dbReference type="EMBL" id="JBEHCU010004677">
    <property type="protein sequence ID" value="KAL1401500.1"/>
    <property type="molecule type" value="Genomic_DNA"/>
</dbReference>
<sequence length="92" mass="10369">MCDKVERNGIARICHHHTKSQVQSRPAKCSCYHFLDVQCGTDGRSYLNKCVLACAKPYTGATLEHPGYCEETTNEYDVVGENFDPERIGWGK</sequence>
<accession>A0ABD1DP22</accession>
<reference evidence="2 3" key="1">
    <citation type="submission" date="2024-05" db="EMBL/GenBank/DDBJ databases">
        <title>Culex pipiens pipiens assembly and annotation.</title>
        <authorList>
            <person name="Alout H."/>
            <person name="Durand T."/>
        </authorList>
    </citation>
    <scope>NUCLEOTIDE SEQUENCE [LARGE SCALE GENOMIC DNA]</scope>
    <source>
        <strain evidence="2">HA-2024</strain>
        <tissue evidence="2">Whole body</tissue>
    </source>
</reference>
<dbReference type="PROSITE" id="PS00282">
    <property type="entry name" value="KAZAL_1"/>
    <property type="match status" value="1"/>
</dbReference>
<proteinExistence type="predicted"/>
<name>A0ABD1DP22_CULPP</name>
<comment type="caution">
    <text evidence="2">The sequence shown here is derived from an EMBL/GenBank/DDBJ whole genome shotgun (WGS) entry which is preliminary data.</text>
</comment>
<protein>
    <recommendedName>
        <fullName evidence="1">Kazal-like domain-containing protein</fullName>
    </recommendedName>
</protein>
<dbReference type="SUPFAM" id="SSF100895">
    <property type="entry name" value="Kazal-type serine protease inhibitors"/>
    <property type="match status" value="1"/>
</dbReference>
<feature type="domain" description="Kazal-like" evidence="1">
    <location>
        <begin position="23"/>
        <end position="71"/>
    </location>
</feature>
<dbReference type="InterPro" id="IPR002350">
    <property type="entry name" value="Kazal_dom"/>
</dbReference>
<dbReference type="Gene3D" id="3.30.60.30">
    <property type="match status" value="1"/>
</dbReference>
<evidence type="ECO:0000313" key="2">
    <source>
        <dbReference type="EMBL" id="KAL1401500.1"/>
    </source>
</evidence>
<dbReference type="InterPro" id="IPR036058">
    <property type="entry name" value="Kazal_dom_sf"/>
</dbReference>
<organism evidence="2 3">
    <name type="scientific">Culex pipiens pipiens</name>
    <name type="common">Northern house mosquito</name>
    <dbReference type="NCBI Taxonomy" id="38569"/>
    <lineage>
        <taxon>Eukaryota</taxon>
        <taxon>Metazoa</taxon>
        <taxon>Ecdysozoa</taxon>
        <taxon>Arthropoda</taxon>
        <taxon>Hexapoda</taxon>
        <taxon>Insecta</taxon>
        <taxon>Pterygota</taxon>
        <taxon>Neoptera</taxon>
        <taxon>Endopterygota</taxon>
        <taxon>Diptera</taxon>
        <taxon>Nematocera</taxon>
        <taxon>Culicoidea</taxon>
        <taxon>Culicidae</taxon>
        <taxon>Culicinae</taxon>
        <taxon>Culicini</taxon>
        <taxon>Culex</taxon>
        <taxon>Culex</taxon>
    </lineage>
</organism>
<dbReference type="Proteomes" id="UP001562425">
    <property type="component" value="Unassembled WGS sequence"/>
</dbReference>
<gene>
    <name evidence="2" type="ORF">pipiens_001944</name>
</gene>
<evidence type="ECO:0000313" key="3">
    <source>
        <dbReference type="Proteomes" id="UP001562425"/>
    </source>
</evidence>